<dbReference type="PANTHER" id="PTHR10544">
    <property type="entry name" value="60S RIBOSOMAL PROTEIN L28"/>
    <property type="match status" value="1"/>
</dbReference>
<reference evidence="5" key="1">
    <citation type="submission" date="2022-10" db="EMBL/GenBank/DDBJ databases">
        <authorList>
            <person name="Chen Y."/>
            <person name="Dougan E. K."/>
            <person name="Chan C."/>
            <person name="Rhodes N."/>
            <person name="Thang M."/>
        </authorList>
    </citation>
    <scope>NUCLEOTIDE SEQUENCE</scope>
</reference>
<dbReference type="InterPro" id="IPR002672">
    <property type="entry name" value="Ribosomal_eL28"/>
</dbReference>
<keyword evidence="3" id="KW-0687">Ribonucleoprotein</keyword>
<comment type="similarity">
    <text evidence="1">Belongs to the eukaryotic ribosomal protein eL28 family.</text>
</comment>
<dbReference type="EMBL" id="CAMXCT030001670">
    <property type="protein sequence ID" value="CAL4779427.1"/>
    <property type="molecule type" value="Genomic_DNA"/>
</dbReference>
<evidence type="ECO:0000256" key="1">
    <source>
        <dbReference type="ARBA" id="ARBA00007926"/>
    </source>
</evidence>
<evidence type="ECO:0000256" key="2">
    <source>
        <dbReference type="ARBA" id="ARBA00022980"/>
    </source>
</evidence>
<dbReference type="Pfam" id="PF01778">
    <property type="entry name" value="Ribosomal_L28e"/>
    <property type="match status" value="1"/>
</dbReference>
<dbReference type="AlphaFoldDB" id="A0A9P1CIB7"/>
<dbReference type="GO" id="GO:0005840">
    <property type="term" value="C:ribosome"/>
    <property type="evidence" value="ECO:0007669"/>
    <property type="project" value="UniProtKB-KW"/>
</dbReference>
<dbReference type="EMBL" id="CAMXCT020001670">
    <property type="protein sequence ID" value="CAL1145490.1"/>
    <property type="molecule type" value="Genomic_DNA"/>
</dbReference>
<dbReference type="GO" id="GO:0003735">
    <property type="term" value="F:structural constituent of ribosome"/>
    <property type="evidence" value="ECO:0007669"/>
    <property type="project" value="InterPro"/>
</dbReference>
<dbReference type="GO" id="GO:0006412">
    <property type="term" value="P:translation"/>
    <property type="evidence" value="ECO:0007669"/>
    <property type="project" value="InterPro"/>
</dbReference>
<feature type="domain" description="Ribosomal eL28/Mak16" evidence="4">
    <location>
        <begin position="6"/>
        <end position="126"/>
    </location>
</feature>
<accession>A0A9P1CIB7</accession>
<reference evidence="6 7" key="2">
    <citation type="submission" date="2024-05" db="EMBL/GenBank/DDBJ databases">
        <authorList>
            <person name="Chen Y."/>
            <person name="Shah S."/>
            <person name="Dougan E. K."/>
            <person name="Thang M."/>
            <person name="Chan C."/>
        </authorList>
    </citation>
    <scope>NUCLEOTIDE SEQUENCE [LARGE SCALE GENOMIC DNA]</scope>
</reference>
<dbReference type="EMBL" id="CAMXCT010001670">
    <property type="protein sequence ID" value="CAI3992115.1"/>
    <property type="molecule type" value="Genomic_DNA"/>
</dbReference>
<name>A0A9P1CIB7_9DINO</name>
<evidence type="ECO:0000313" key="7">
    <source>
        <dbReference type="Proteomes" id="UP001152797"/>
    </source>
</evidence>
<dbReference type="InterPro" id="IPR029004">
    <property type="entry name" value="Ribosomal_eL28/Mak16"/>
</dbReference>
<comment type="caution">
    <text evidence="5">The sequence shown here is derived from an EMBL/GenBank/DDBJ whole genome shotgun (WGS) entry which is preliminary data.</text>
</comment>
<organism evidence="5">
    <name type="scientific">Cladocopium goreaui</name>
    <dbReference type="NCBI Taxonomy" id="2562237"/>
    <lineage>
        <taxon>Eukaryota</taxon>
        <taxon>Sar</taxon>
        <taxon>Alveolata</taxon>
        <taxon>Dinophyceae</taxon>
        <taxon>Suessiales</taxon>
        <taxon>Symbiodiniaceae</taxon>
        <taxon>Cladocopium</taxon>
    </lineage>
</organism>
<evidence type="ECO:0000313" key="5">
    <source>
        <dbReference type="EMBL" id="CAI3992115.1"/>
    </source>
</evidence>
<sequence>MVAPDLLWECVKNQSCFIKKRKNFPVMTSEPGNLCGVNKFQFSGLASKNVLGLDAKKAGKKESIVLTTRSKKESRQYRPGVMLVTTGIKKGKKQGPEQLKKIIGATWNRPELLDMALKKYKKIKQSFRKRKVAKKAA</sequence>
<keyword evidence="2" id="KW-0689">Ribosomal protein</keyword>
<evidence type="ECO:0000259" key="4">
    <source>
        <dbReference type="Pfam" id="PF01778"/>
    </source>
</evidence>
<protein>
    <submittedName>
        <fullName evidence="6">Large ribosomal subunit protein eL28</fullName>
    </submittedName>
</protein>
<keyword evidence="7" id="KW-1185">Reference proteome</keyword>
<dbReference type="OrthoDB" id="338850at2759"/>
<gene>
    <name evidence="5" type="ORF">C1SCF055_LOCUS18968</name>
</gene>
<dbReference type="GO" id="GO:1990904">
    <property type="term" value="C:ribonucleoprotein complex"/>
    <property type="evidence" value="ECO:0007669"/>
    <property type="project" value="UniProtKB-KW"/>
</dbReference>
<dbReference type="Gene3D" id="3.30.390.110">
    <property type="match status" value="1"/>
</dbReference>
<evidence type="ECO:0000256" key="3">
    <source>
        <dbReference type="ARBA" id="ARBA00023274"/>
    </source>
</evidence>
<proteinExistence type="inferred from homology"/>
<dbReference type="Proteomes" id="UP001152797">
    <property type="component" value="Unassembled WGS sequence"/>
</dbReference>
<evidence type="ECO:0000313" key="6">
    <source>
        <dbReference type="EMBL" id="CAL4779427.1"/>
    </source>
</evidence>